<accession>A0AAN9C0G0</accession>
<feature type="compositionally biased region" description="Polar residues" evidence="1">
    <location>
        <begin position="1"/>
        <end position="14"/>
    </location>
</feature>
<organism evidence="2 3">
    <name type="scientific">Littorina saxatilis</name>
    <dbReference type="NCBI Taxonomy" id="31220"/>
    <lineage>
        <taxon>Eukaryota</taxon>
        <taxon>Metazoa</taxon>
        <taxon>Spiralia</taxon>
        <taxon>Lophotrochozoa</taxon>
        <taxon>Mollusca</taxon>
        <taxon>Gastropoda</taxon>
        <taxon>Caenogastropoda</taxon>
        <taxon>Littorinimorpha</taxon>
        <taxon>Littorinoidea</taxon>
        <taxon>Littorinidae</taxon>
        <taxon>Littorina</taxon>
    </lineage>
</organism>
<dbReference type="AlphaFoldDB" id="A0AAN9C0G0"/>
<evidence type="ECO:0000256" key="1">
    <source>
        <dbReference type="SAM" id="MobiDB-lite"/>
    </source>
</evidence>
<sequence>MTYATYTNPTTPRQQYPGWEPSDLHAHARIFENERRPEEMVGWEPSDLQSHARQFKPHHTPLPPITPQRNPACMRSLVNDSYIPLPGAEYKIQDDARKGPLSRTVTLTSPFNPFNKLQNDV</sequence>
<gene>
    <name evidence="2" type="ORF">V1264_000961</name>
</gene>
<evidence type="ECO:0000313" key="2">
    <source>
        <dbReference type="EMBL" id="KAK7115011.1"/>
    </source>
</evidence>
<protein>
    <submittedName>
        <fullName evidence="2">Uncharacterized protein</fullName>
    </submittedName>
</protein>
<name>A0AAN9C0G0_9CAEN</name>
<dbReference type="EMBL" id="JBAMIC010000001">
    <property type="protein sequence ID" value="KAK7115011.1"/>
    <property type="molecule type" value="Genomic_DNA"/>
</dbReference>
<feature type="region of interest" description="Disordered" evidence="1">
    <location>
        <begin position="38"/>
        <end position="70"/>
    </location>
</feature>
<reference evidence="2 3" key="1">
    <citation type="submission" date="2024-02" db="EMBL/GenBank/DDBJ databases">
        <title>Chromosome-scale genome assembly of the rough periwinkle Littorina saxatilis.</title>
        <authorList>
            <person name="De Jode A."/>
            <person name="Faria R."/>
            <person name="Formenti G."/>
            <person name="Sims Y."/>
            <person name="Smith T.P."/>
            <person name="Tracey A."/>
            <person name="Wood J.M.D."/>
            <person name="Zagrodzka Z.B."/>
            <person name="Johannesson K."/>
            <person name="Butlin R.K."/>
            <person name="Leder E.H."/>
        </authorList>
    </citation>
    <scope>NUCLEOTIDE SEQUENCE [LARGE SCALE GENOMIC DNA]</scope>
    <source>
        <strain evidence="2">Snail1</strain>
        <tissue evidence="2">Muscle</tissue>
    </source>
</reference>
<dbReference type="Proteomes" id="UP001374579">
    <property type="component" value="Unassembled WGS sequence"/>
</dbReference>
<feature type="region of interest" description="Disordered" evidence="1">
    <location>
        <begin position="1"/>
        <end position="21"/>
    </location>
</feature>
<evidence type="ECO:0000313" key="3">
    <source>
        <dbReference type="Proteomes" id="UP001374579"/>
    </source>
</evidence>
<comment type="caution">
    <text evidence="2">The sequence shown here is derived from an EMBL/GenBank/DDBJ whole genome shotgun (WGS) entry which is preliminary data.</text>
</comment>
<keyword evidence="3" id="KW-1185">Reference proteome</keyword>
<proteinExistence type="predicted"/>